<dbReference type="Pfam" id="PF06276">
    <property type="entry name" value="FhuF"/>
    <property type="match status" value="1"/>
</dbReference>
<protein>
    <submittedName>
        <fullName evidence="5">IucA/IucC family siderophore biosynthesis protein</fullName>
    </submittedName>
</protein>
<name>A0A2X0IDH7_9ACTN</name>
<dbReference type="AlphaFoldDB" id="A0A2X0IDH7"/>
<dbReference type="InterPro" id="IPR007310">
    <property type="entry name" value="Aerobactin_biosyn_IucA/IucC_N"/>
</dbReference>
<comment type="similarity">
    <text evidence="2">Belongs to the IucA/IucC family.</text>
</comment>
<organism evidence="5 6">
    <name type="scientific">Streptacidiphilus pinicola</name>
    <dbReference type="NCBI Taxonomy" id="2219663"/>
    <lineage>
        <taxon>Bacteria</taxon>
        <taxon>Bacillati</taxon>
        <taxon>Actinomycetota</taxon>
        <taxon>Actinomycetes</taxon>
        <taxon>Kitasatosporales</taxon>
        <taxon>Streptomycetaceae</taxon>
        <taxon>Streptacidiphilus</taxon>
    </lineage>
</organism>
<dbReference type="GO" id="GO:0016881">
    <property type="term" value="F:acid-amino acid ligase activity"/>
    <property type="evidence" value="ECO:0007669"/>
    <property type="project" value="UniProtKB-ARBA"/>
</dbReference>
<dbReference type="Gene3D" id="6.10.250.3370">
    <property type="match status" value="1"/>
</dbReference>
<keyword evidence="6" id="KW-1185">Reference proteome</keyword>
<evidence type="ECO:0000313" key="5">
    <source>
        <dbReference type="EMBL" id="RAG82577.1"/>
    </source>
</evidence>
<feature type="domain" description="Aerobactin siderophore biosynthesis IucA/IucC N-terminal" evidence="3">
    <location>
        <begin position="147"/>
        <end position="346"/>
    </location>
</feature>
<comment type="caution">
    <text evidence="5">The sequence shown here is derived from an EMBL/GenBank/DDBJ whole genome shotgun (WGS) entry which is preliminary data.</text>
</comment>
<evidence type="ECO:0000259" key="4">
    <source>
        <dbReference type="Pfam" id="PF06276"/>
    </source>
</evidence>
<dbReference type="EMBL" id="QKYN01000111">
    <property type="protein sequence ID" value="RAG82577.1"/>
    <property type="molecule type" value="Genomic_DNA"/>
</dbReference>
<dbReference type="RefSeq" id="WP_111505132.1">
    <property type="nucleotide sequence ID" value="NZ_QKYN01000111.1"/>
</dbReference>
<proteinExistence type="inferred from homology"/>
<dbReference type="PANTHER" id="PTHR34384:SF5">
    <property type="entry name" value="L-2,3-DIAMINOPROPANOATE--CITRATE LIGASE"/>
    <property type="match status" value="1"/>
</dbReference>
<dbReference type="GO" id="GO:0019290">
    <property type="term" value="P:siderophore biosynthetic process"/>
    <property type="evidence" value="ECO:0007669"/>
    <property type="project" value="InterPro"/>
</dbReference>
<accession>A0A2X0IDH7</accession>
<dbReference type="InterPro" id="IPR022770">
    <property type="entry name" value="IucA/IucC-like_C"/>
</dbReference>
<evidence type="ECO:0000256" key="2">
    <source>
        <dbReference type="ARBA" id="ARBA00007832"/>
    </source>
</evidence>
<evidence type="ECO:0000313" key="6">
    <source>
        <dbReference type="Proteomes" id="UP000248889"/>
    </source>
</evidence>
<dbReference type="InterPro" id="IPR037455">
    <property type="entry name" value="LucA/IucC-like"/>
</dbReference>
<gene>
    <name evidence="5" type="ORF">DN069_26785</name>
</gene>
<comment type="pathway">
    <text evidence="1">Siderophore biosynthesis.</text>
</comment>
<reference evidence="5 6" key="1">
    <citation type="submission" date="2018-06" db="EMBL/GenBank/DDBJ databases">
        <title>Streptacidiphilus pinicola sp. nov., isolated from pine grove soil.</title>
        <authorList>
            <person name="Roh S.G."/>
            <person name="Park S."/>
            <person name="Kim M.-K."/>
            <person name="Yun B.-R."/>
            <person name="Park J."/>
            <person name="Kim M.J."/>
            <person name="Kim Y.S."/>
            <person name="Kim S.B."/>
        </authorList>
    </citation>
    <scope>NUCLEOTIDE SEQUENCE [LARGE SCALE GENOMIC DNA]</scope>
    <source>
        <strain evidence="5 6">MMS16-CNU450</strain>
    </source>
</reference>
<dbReference type="OrthoDB" id="495728at2"/>
<feature type="domain" description="Aerobactin siderophore biosynthesis IucA/IucC-like C-terminal" evidence="4">
    <location>
        <begin position="357"/>
        <end position="507"/>
    </location>
</feature>
<dbReference type="Proteomes" id="UP000248889">
    <property type="component" value="Unassembled WGS sequence"/>
</dbReference>
<dbReference type="Pfam" id="PF04183">
    <property type="entry name" value="IucA_IucC"/>
    <property type="match status" value="1"/>
</dbReference>
<evidence type="ECO:0000259" key="3">
    <source>
        <dbReference type="Pfam" id="PF04183"/>
    </source>
</evidence>
<dbReference type="Gene3D" id="1.10.510.40">
    <property type="match status" value="1"/>
</dbReference>
<dbReference type="PANTHER" id="PTHR34384">
    <property type="entry name" value="L-2,3-DIAMINOPROPANOATE--CITRATE LIGASE"/>
    <property type="match status" value="1"/>
</dbReference>
<sequence length="524" mass="55194">MRATSRQQPAGLRPAEAAFAAELHQVRPDLDAAFAAALPGARAAVLARLWRALRIEPLPLVPGLRARLSGPDRRPYDVDAPASGYAVRLDDEAFTHPATLLEALALPGSGTLLAEVEHSVASLALSRAGTGTGAGAAPSLDPLGSLEAAERSIVDGHPYHPCCRSRPGFTVADQLAFAPEHGADVALELVVLPPERTVAVGDWPGWLRDEHGAALLPVHPWQAREVLPGLGLTPTGRTLPAAPLMSVRTLAPLDGGPHLKTSLSLRMTSSVRDISGGSVRNAPAISALLEGLVARLDGSLRITRNLAAAAALVDGEPSPDLAVIVRESPTVGLRPGERVVPLATLAAHPLKTEDPAAWLAAFARLAWPPLLTLWNLGVALEAHGQNLLLVLDGADRPVRLVYRDLNDIRVAPRRLSRAGEEVPLTGHVVSDDPLVLRRKLLGSLLGGAFGGLVSGFGGGDRVLEDRLWQAVAVEARSLAPELLDDPADRRALLEQPVPVKALTLMRLDGGPTGDRWTETPNPLA</sequence>
<evidence type="ECO:0000256" key="1">
    <source>
        <dbReference type="ARBA" id="ARBA00004924"/>
    </source>
</evidence>